<dbReference type="NCBIfam" id="NF003545">
    <property type="entry name" value="PRK05205.1-1"/>
    <property type="match status" value="1"/>
</dbReference>
<dbReference type="AlphaFoldDB" id="B1FXP5"/>
<dbReference type="OrthoDB" id="9802227at2"/>
<dbReference type="InterPro" id="IPR029057">
    <property type="entry name" value="PRTase-like"/>
</dbReference>
<dbReference type="Pfam" id="PF00156">
    <property type="entry name" value="Pribosyltran"/>
    <property type="match status" value="1"/>
</dbReference>
<sequence>MSSIDAEALYRALLDQIRAAYGDKLGAHDGAEGAVLAGIYSGGAWLAERLARDLNLASFGVVNVALHRDDYAKKGLHSQASPTSLPFSVDGRRIVLVDDVLYTGRTIRAALNELYDYGRPAAVELAMLADRGGRELPVAARFVGGVVDVPADATLVLARDETSSADQPRFTFHTEARVD</sequence>
<evidence type="ECO:0000313" key="2">
    <source>
        <dbReference type="EMBL" id="EDT11576.1"/>
    </source>
</evidence>
<comment type="caution">
    <text evidence="2">The sequence shown here is derived from an EMBL/GenBank/DDBJ whole genome shotgun (WGS) entry which is preliminary data.</text>
</comment>
<dbReference type="InterPro" id="IPR050137">
    <property type="entry name" value="PyrR_bifunctional"/>
</dbReference>
<dbReference type="RefSeq" id="WP_006048659.1">
    <property type="nucleotide sequence ID" value="NZ_ABLD01000004.1"/>
</dbReference>
<name>B1FXP5_PARG4</name>
<gene>
    <name evidence="2" type="ORF">BgramDRAFT_2101</name>
</gene>
<protein>
    <submittedName>
        <fullName evidence="2">Phosphoribosyltransferase</fullName>
    </submittedName>
</protein>
<keyword evidence="2" id="KW-0328">Glycosyltransferase</keyword>
<feature type="domain" description="Phosphoribosyltransferase" evidence="1">
    <location>
        <begin position="8"/>
        <end position="143"/>
    </location>
</feature>
<dbReference type="GeneID" id="97000574"/>
<keyword evidence="2" id="KW-0808">Transferase</keyword>
<dbReference type="Gene3D" id="3.40.50.2020">
    <property type="match status" value="1"/>
</dbReference>
<dbReference type="PANTHER" id="PTHR11608:SF0">
    <property type="entry name" value="BIFUNCTIONAL PROTEIN PYRR"/>
    <property type="match status" value="1"/>
</dbReference>
<dbReference type="InterPro" id="IPR000836">
    <property type="entry name" value="PRTase_dom"/>
</dbReference>
<reference evidence="2 3" key="1">
    <citation type="submission" date="2008-03" db="EMBL/GenBank/DDBJ databases">
        <title>Sequencing of the draft genome and assembly of Burkholderia graminis C4D1M.</title>
        <authorList>
            <consortium name="US DOE Joint Genome Institute (JGI-PGF)"/>
            <person name="Copeland A."/>
            <person name="Lucas S."/>
            <person name="Lapidus A."/>
            <person name="Glavina del Rio T."/>
            <person name="Dalin E."/>
            <person name="Tice H."/>
            <person name="Bruce D."/>
            <person name="Goodwin L."/>
            <person name="Pitluck S."/>
            <person name="Larimer F."/>
            <person name="Land M.L."/>
            <person name="Hauser L."/>
            <person name="Tiedje J."/>
            <person name="Richardson P."/>
        </authorList>
    </citation>
    <scope>NUCLEOTIDE SEQUENCE [LARGE SCALE GENOMIC DNA]</scope>
    <source>
        <strain evidence="3">ATCC 700544 / DSM 17151 / LMG 18924 / NCIMB 13744 / C4D1M</strain>
    </source>
</reference>
<dbReference type="CDD" id="cd06223">
    <property type="entry name" value="PRTases_typeI"/>
    <property type="match status" value="1"/>
</dbReference>
<dbReference type="Proteomes" id="UP000005045">
    <property type="component" value="Unassembled WGS sequence"/>
</dbReference>
<dbReference type="GO" id="GO:0016757">
    <property type="term" value="F:glycosyltransferase activity"/>
    <property type="evidence" value="ECO:0007669"/>
    <property type="project" value="UniProtKB-KW"/>
</dbReference>
<dbReference type="SUPFAM" id="SSF53271">
    <property type="entry name" value="PRTase-like"/>
    <property type="match status" value="1"/>
</dbReference>
<proteinExistence type="predicted"/>
<dbReference type="EMBL" id="ABLD01000004">
    <property type="protein sequence ID" value="EDT11576.1"/>
    <property type="molecule type" value="Genomic_DNA"/>
</dbReference>
<evidence type="ECO:0000313" key="3">
    <source>
        <dbReference type="Proteomes" id="UP000005045"/>
    </source>
</evidence>
<accession>B1FXP5</accession>
<keyword evidence="3" id="KW-1185">Reference proteome</keyword>
<organism evidence="2 3">
    <name type="scientific">Paraburkholderia graminis (strain ATCC 700544 / DSM 17151 / LMG 18924 / NCIMB 13744 / C4D1M)</name>
    <dbReference type="NCBI Taxonomy" id="396598"/>
    <lineage>
        <taxon>Bacteria</taxon>
        <taxon>Pseudomonadati</taxon>
        <taxon>Pseudomonadota</taxon>
        <taxon>Betaproteobacteria</taxon>
        <taxon>Burkholderiales</taxon>
        <taxon>Burkholderiaceae</taxon>
        <taxon>Paraburkholderia</taxon>
    </lineage>
</organism>
<dbReference type="PANTHER" id="PTHR11608">
    <property type="entry name" value="BIFUNCTIONAL PROTEIN PYRR"/>
    <property type="match status" value="1"/>
</dbReference>
<evidence type="ECO:0000259" key="1">
    <source>
        <dbReference type="Pfam" id="PF00156"/>
    </source>
</evidence>